<protein>
    <recommendedName>
        <fullName evidence="3 11">Shikimate kinase</fullName>
        <shortName evidence="11">SK</shortName>
        <ecNumber evidence="3 11">2.7.1.71</ecNumber>
    </recommendedName>
</protein>
<comment type="pathway">
    <text evidence="1 11">Metabolic intermediate biosynthesis; chorismate biosynthesis; chorismate from D-erythrose 4-phosphate and phosphoenolpyruvate: step 5/7.</text>
</comment>
<dbReference type="InterPro" id="IPR031322">
    <property type="entry name" value="Shikimate/glucono_kinase"/>
</dbReference>
<keyword evidence="8 11" id="KW-0067">ATP-binding</keyword>
<dbReference type="Pfam" id="PF01202">
    <property type="entry name" value="SKI"/>
    <property type="match status" value="1"/>
</dbReference>
<comment type="caution">
    <text evidence="12">The sequence shown here is derived from an EMBL/GenBank/DDBJ whole genome shotgun (WGS) entry which is preliminary data.</text>
</comment>
<dbReference type="PROSITE" id="PS01128">
    <property type="entry name" value="SHIKIMATE_KINASE"/>
    <property type="match status" value="1"/>
</dbReference>
<dbReference type="PANTHER" id="PTHR21087">
    <property type="entry name" value="SHIKIMATE KINASE"/>
    <property type="match status" value="1"/>
</dbReference>
<comment type="catalytic activity">
    <reaction evidence="10 11">
        <text>shikimate + ATP = 3-phosphoshikimate + ADP + H(+)</text>
        <dbReference type="Rhea" id="RHEA:13121"/>
        <dbReference type="ChEBI" id="CHEBI:15378"/>
        <dbReference type="ChEBI" id="CHEBI:30616"/>
        <dbReference type="ChEBI" id="CHEBI:36208"/>
        <dbReference type="ChEBI" id="CHEBI:145989"/>
        <dbReference type="ChEBI" id="CHEBI:456216"/>
        <dbReference type="EC" id="2.7.1.71"/>
    </reaction>
</comment>
<keyword evidence="7 11" id="KW-0418">Kinase</keyword>
<proteinExistence type="inferred from homology"/>
<dbReference type="Gene3D" id="3.40.50.300">
    <property type="entry name" value="P-loop containing nucleotide triphosphate hydrolases"/>
    <property type="match status" value="1"/>
</dbReference>
<dbReference type="EC" id="2.7.1.71" evidence="3 11"/>
<dbReference type="Proteomes" id="UP001597427">
    <property type="component" value="Unassembled WGS sequence"/>
</dbReference>
<keyword evidence="6 11" id="KW-0547">Nucleotide-binding</keyword>
<keyword evidence="11" id="KW-0479">Metal-binding</keyword>
<dbReference type="GO" id="GO:0016301">
    <property type="term" value="F:kinase activity"/>
    <property type="evidence" value="ECO:0007669"/>
    <property type="project" value="UniProtKB-KW"/>
</dbReference>
<evidence type="ECO:0000256" key="5">
    <source>
        <dbReference type="ARBA" id="ARBA00022679"/>
    </source>
</evidence>
<keyword evidence="9 11" id="KW-0057">Aromatic amino acid biosynthesis</keyword>
<keyword evidence="4 11" id="KW-0028">Amino-acid biosynthesis</keyword>
<evidence type="ECO:0000256" key="4">
    <source>
        <dbReference type="ARBA" id="ARBA00022605"/>
    </source>
</evidence>
<dbReference type="CDD" id="cd00464">
    <property type="entry name" value="SK"/>
    <property type="match status" value="1"/>
</dbReference>
<comment type="subcellular location">
    <subcellularLocation>
        <location evidence="11">Cytoplasm</location>
    </subcellularLocation>
</comment>
<comment type="function">
    <text evidence="11">Catalyzes the specific phosphorylation of the 3-hydroxyl group of shikimic acid using ATP as a cosubstrate.</text>
</comment>
<evidence type="ECO:0000256" key="8">
    <source>
        <dbReference type="ARBA" id="ARBA00022840"/>
    </source>
</evidence>
<accession>A0ABW5TGF4</accession>
<feature type="binding site" evidence="11">
    <location>
        <position position="117"/>
    </location>
    <ligand>
        <name>ATP</name>
        <dbReference type="ChEBI" id="CHEBI:30616"/>
    </ligand>
</feature>
<dbReference type="InterPro" id="IPR000623">
    <property type="entry name" value="Shikimate_kinase/TSH1"/>
</dbReference>
<dbReference type="EMBL" id="JBHUMO010000011">
    <property type="protein sequence ID" value="MFD2728206.1"/>
    <property type="molecule type" value="Genomic_DNA"/>
</dbReference>
<comment type="caution">
    <text evidence="11">Lacks conserved residue(s) required for the propagation of feature annotation.</text>
</comment>
<dbReference type="InterPro" id="IPR023000">
    <property type="entry name" value="Shikimate_kinase_CS"/>
</dbReference>
<dbReference type="PRINTS" id="PR01100">
    <property type="entry name" value="SHIKIMTKNASE"/>
</dbReference>
<evidence type="ECO:0000313" key="13">
    <source>
        <dbReference type="Proteomes" id="UP001597427"/>
    </source>
</evidence>
<feature type="binding site" evidence="11">
    <location>
        <position position="14"/>
    </location>
    <ligand>
        <name>Mg(2+)</name>
        <dbReference type="ChEBI" id="CHEBI:18420"/>
    </ligand>
</feature>
<evidence type="ECO:0000256" key="2">
    <source>
        <dbReference type="ARBA" id="ARBA00006997"/>
    </source>
</evidence>
<comment type="subunit">
    <text evidence="11">Monomer.</text>
</comment>
<dbReference type="SUPFAM" id="SSF52540">
    <property type="entry name" value="P-loop containing nucleoside triphosphate hydrolases"/>
    <property type="match status" value="1"/>
</dbReference>
<evidence type="ECO:0000256" key="7">
    <source>
        <dbReference type="ARBA" id="ARBA00022777"/>
    </source>
</evidence>
<keyword evidence="13" id="KW-1185">Reference proteome</keyword>
<keyword evidence="11" id="KW-0460">Magnesium</keyword>
<feature type="binding site" evidence="11">
    <location>
        <position position="32"/>
    </location>
    <ligand>
        <name>substrate</name>
    </ligand>
</feature>
<dbReference type="RefSeq" id="WP_379979381.1">
    <property type="nucleotide sequence ID" value="NZ_JBHUMO010000011.1"/>
</dbReference>
<name>A0ABW5TGF4_9ENTE</name>
<evidence type="ECO:0000256" key="1">
    <source>
        <dbReference type="ARBA" id="ARBA00004842"/>
    </source>
</evidence>
<dbReference type="InterPro" id="IPR027417">
    <property type="entry name" value="P-loop_NTPase"/>
</dbReference>
<evidence type="ECO:0000313" key="12">
    <source>
        <dbReference type="EMBL" id="MFD2728206.1"/>
    </source>
</evidence>
<sequence>MQIVLVGFMGSGKTTIGGLLSQKMSQTFIDTDETITTRIAMSIQEYFDIYGEDTFRQVETQVLAELSEKKGILATGGGVVTNKENRMILKQLPHVVYLKTDPDEFIRRLKADSTNVRPLFLSRSSEEMIDLFHQREAYYREVASHIIDTTEKTPEQIVQEIIKEVGDRN</sequence>
<evidence type="ECO:0000256" key="9">
    <source>
        <dbReference type="ARBA" id="ARBA00023141"/>
    </source>
</evidence>
<evidence type="ECO:0000256" key="3">
    <source>
        <dbReference type="ARBA" id="ARBA00012154"/>
    </source>
</evidence>
<evidence type="ECO:0000256" key="10">
    <source>
        <dbReference type="ARBA" id="ARBA00048567"/>
    </source>
</evidence>
<keyword evidence="11" id="KW-0963">Cytoplasm</keyword>
<feature type="binding site" evidence="11">
    <location>
        <position position="56"/>
    </location>
    <ligand>
        <name>substrate</name>
    </ligand>
</feature>
<organism evidence="12 13">
    <name type="scientific">Enterococcus camelliae</name>
    <dbReference type="NCBI Taxonomy" id="453959"/>
    <lineage>
        <taxon>Bacteria</taxon>
        <taxon>Bacillati</taxon>
        <taxon>Bacillota</taxon>
        <taxon>Bacilli</taxon>
        <taxon>Lactobacillales</taxon>
        <taxon>Enterococcaceae</taxon>
        <taxon>Enterococcus</taxon>
    </lineage>
</organism>
<comment type="cofactor">
    <cofactor evidence="11">
        <name>Mg(2+)</name>
        <dbReference type="ChEBI" id="CHEBI:18420"/>
    </cofactor>
    <text evidence="11">Binds 1 Mg(2+) ion per subunit.</text>
</comment>
<dbReference type="PANTHER" id="PTHR21087:SF16">
    <property type="entry name" value="SHIKIMATE KINASE 1, CHLOROPLASTIC"/>
    <property type="match status" value="1"/>
</dbReference>
<evidence type="ECO:0000256" key="6">
    <source>
        <dbReference type="ARBA" id="ARBA00022741"/>
    </source>
</evidence>
<keyword evidence="5 11" id="KW-0808">Transferase</keyword>
<evidence type="ECO:0000256" key="11">
    <source>
        <dbReference type="HAMAP-Rule" id="MF_00109"/>
    </source>
</evidence>
<feature type="binding site" evidence="11">
    <location>
        <position position="77"/>
    </location>
    <ligand>
        <name>substrate</name>
    </ligand>
</feature>
<comment type="similarity">
    <text evidence="2 11">Belongs to the shikimate kinase family.</text>
</comment>
<gene>
    <name evidence="11" type="primary">aroK</name>
    <name evidence="12" type="ORF">ACFSR0_01980</name>
</gene>
<reference evidence="13" key="1">
    <citation type="journal article" date="2019" name="Int. J. Syst. Evol. Microbiol.">
        <title>The Global Catalogue of Microorganisms (GCM) 10K type strain sequencing project: providing services to taxonomists for standard genome sequencing and annotation.</title>
        <authorList>
            <consortium name="The Broad Institute Genomics Platform"/>
            <consortium name="The Broad Institute Genome Sequencing Center for Infectious Disease"/>
            <person name="Wu L."/>
            <person name="Ma J."/>
        </authorList>
    </citation>
    <scope>NUCLEOTIDE SEQUENCE [LARGE SCALE GENOMIC DNA]</scope>
    <source>
        <strain evidence="13">TISTR 932</strain>
    </source>
</reference>
<feature type="binding site" evidence="11">
    <location>
        <begin position="10"/>
        <end position="15"/>
    </location>
    <ligand>
        <name>ATP</name>
        <dbReference type="ChEBI" id="CHEBI:30616"/>
    </ligand>
</feature>
<feature type="binding site" evidence="11">
    <location>
        <position position="135"/>
    </location>
    <ligand>
        <name>substrate</name>
    </ligand>
</feature>
<dbReference type="HAMAP" id="MF_00109">
    <property type="entry name" value="Shikimate_kinase"/>
    <property type="match status" value="1"/>
</dbReference>